<dbReference type="EMBL" id="JAUSTN010000002">
    <property type="protein sequence ID" value="MDQ0274352.1"/>
    <property type="molecule type" value="Genomic_DNA"/>
</dbReference>
<keyword evidence="3" id="KW-1185">Reference proteome</keyword>
<dbReference type="RefSeq" id="WP_023055209.1">
    <property type="nucleotide sequence ID" value="NZ_JAUSTN010000002.1"/>
</dbReference>
<reference evidence="2 3" key="1">
    <citation type="submission" date="2023-07" db="EMBL/GenBank/DDBJ databases">
        <title>Genomic Encyclopedia of Type Strains, Phase IV (KMG-IV): sequencing the most valuable type-strain genomes for metagenomic binning, comparative biology and taxonomic classification.</title>
        <authorList>
            <person name="Goeker M."/>
        </authorList>
    </citation>
    <scope>NUCLEOTIDE SEQUENCE [LARGE SCALE GENOMIC DNA]</scope>
    <source>
        <strain evidence="2 3">DSM 22616</strain>
    </source>
</reference>
<sequence>MKDPKFIKLLTVSDRVRFDLIKGIFEEENIPYLVKDDEAGSLMRIIGGFSNYAASFFVPDFLYEKSRNIIAEDFEGIEFDPYEEEK</sequence>
<gene>
    <name evidence="2" type="ORF">J2S72_000360</name>
</gene>
<dbReference type="InterPro" id="IPR018551">
    <property type="entry name" value="DUF2007"/>
</dbReference>
<evidence type="ECO:0000259" key="1">
    <source>
        <dbReference type="Pfam" id="PF09413"/>
    </source>
</evidence>
<dbReference type="SUPFAM" id="SSF54913">
    <property type="entry name" value="GlnB-like"/>
    <property type="match status" value="1"/>
</dbReference>
<dbReference type="Proteomes" id="UP001236559">
    <property type="component" value="Unassembled WGS sequence"/>
</dbReference>
<protein>
    <recommendedName>
        <fullName evidence="1">DUF2007 domain-containing protein</fullName>
    </recommendedName>
</protein>
<dbReference type="Pfam" id="PF09413">
    <property type="entry name" value="DUF2007"/>
    <property type="match status" value="1"/>
</dbReference>
<comment type="caution">
    <text evidence="2">The sequence shown here is derived from an EMBL/GenBank/DDBJ whole genome shotgun (WGS) entry which is preliminary data.</text>
</comment>
<name>A0ABU0ASV4_9FIRM</name>
<organism evidence="2 3">
    <name type="scientific">Peptoniphilus koenoeneniae</name>
    <dbReference type="NCBI Taxonomy" id="507751"/>
    <lineage>
        <taxon>Bacteria</taxon>
        <taxon>Bacillati</taxon>
        <taxon>Bacillota</taxon>
        <taxon>Tissierellia</taxon>
        <taxon>Tissierellales</taxon>
        <taxon>Peptoniphilaceae</taxon>
        <taxon>Peptoniphilus</taxon>
    </lineage>
</organism>
<dbReference type="InterPro" id="IPR011322">
    <property type="entry name" value="N-reg_PII-like_a/b"/>
</dbReference>
<evidence type="ECO:0000313" key="3">
    <source>
        <dbReference type="Proteomes" id="UP001236559"/>
    </source>
</evidence>
<feature type="domain" description="DUF2007" evidence="1">
    <location>
        <begin position="7"/>
        <end position="72"/>
    </location>
</feature>
<accession>A0ABU0ASV4</accession>
<proteinExistence type="predicted"/>
<evidence type="ECO:0000313" key="2">
    <source>
        <dbReference type="EMBL" id="MDQ0274352.1"/>
    </source>
</evidence>